<dbReference type="InterPro" id="IPR000424">
    <property type="entry name" value="Primosome_PriB/ssb"/>
</dbReference>
<dbReference type="Gene3D" id="2.40.50.140">
    <property type="entry name" value="Nucleic acid-binding proteins"/>
    <property type="match status" value="1"/>
</dbReference>
<dbReference type="InterPro" id="IPR011344">
    <property type="entry name" value="ssDNA-bd"/>
</dbReference>
<evidence type="ECO:0000256" key="1">
    <source>
        <dbReference type="ARBA" id="ARBA00023125"/>
    </source>
</evidence>
<dbReference type="eggNOG" id="COG0629">
    <property type="taxonomic scope" value="Bacteria"/>
</dbReference>
<dbReference type="GO" id="GO:0009295">
    <property type="term" value="C:nucleoid"/>
    <property type="evidence" value="ECO:0007669"/>
    <property type="project" value="TreeGrafter"/>
</dbReference>
<comment type="subunit">
    <text evidence="2">Homotetramer.</text>
</comment>
<dbReference type="Pfam" id="PF00436">
    <property type="entry name" value="SSB"/>
    <property type="match status" value="1"/>
</dbReference>
<dbReference type="PROSITE" id="PS50935">
    <property type="entry name" value="SSB"/>
    <property type="match status" value="1"/>
</dbReference>
<dbReference type="Proteomes" id="UP000002030">
    <property type="component" value="Chromosome"/>
</dbReference>
<dbReference type="EMBL" id="CP001818">
    <property type="protein sequence ID" value="ACZ18887.1"/>
    <property type="molecule type" value="Genomic_DNA"/>
</dbReference>
<dbReference type="HAMAP" id="MF_00984">
    <property type="entry name" value="SSB"/>
    <property type="match status" value="1"/>
</dbReference>
<protein>
    <recommendedName>
        <fullName evidence="2 3">Single-stranded DNA-binding protein</fullName>
        <shortName evidence="2">SSB</shortName>
    </recommendedName>
</protein>
<dbReference type="OrthoDB" id="9809878at2"/>
<feature type="compositionally biased region" description="Basic and acidic residues" evidence="4">
    <location>
        <begin position="125"/>
        <end position="135"/>
    </location>
</feature>
<name>D1B9D4_THEAS</name>
<accession>D1B9D4</accession>
<dbReference type="STRING" id="525903.Taci_0651"/>
<dbReference type="SUPFAM" id="SSF50249">
    <property type="entry name" value="Nucleic acid-binding proteins"/>
    <property type="match status" value="1"/>
</dbReference>
<keyword evidence="6" id="KW-1185">Reference proteome</keyword>
<reference evidence="5 6" key="1">
    <citation type="journal article" date="2009" name="Stand. Genomic Sci.">
        <title>Complete genome sequence of Thermanaerovibrio acidaminovorans type strain (Su883).</title>
        <authorList>
            <person name="Chovatia M."/>
            <person name="Sikorski J."/>
            <person name="Schroder M."/>
            <person name="Lapidus A."/>
            <person name="Nolan M."/>
            <person name="Tice H."/>
            <person name="Glavina Del Rio T."/>
            <person name="Copeland A."/>
            <person name="Cheng J.F."/>
            <person name="Lucas S."/>
            <person name="Chen F."/>
            <person name="Bruce D."/>
            <person name="Goodwin L."/>
            <person name="Pitluck S."/>
            <person name="Ivanova N."/>
            <person name="Mavromatis K."/>
            <person name="Ovchinnikova G."/>
            <person name="Pati A."/>
            <person name="Chen A."/>
            <person name="Palaniappan K."/>
            <person name="Land M."/>
            <person name="Hauser L."/>
            <person name="Chang Y.J."/>
            <person name="Jeffries C.D."/>
            <person name="Chain P."/>
            <person name="Saunders E."/>
            <person name="Detter J.C."/>
            <person name="Brettin T."/>
            <person name="Rohde M."/>
            <person name="Goker M."/>
            <person name="Spring S."/>
            <person name="Bristow J."/>
            <person name="Markowitz V."/>
            <person name="Hugenholtz P."/>
            <person name="Kyrpides N.C."/>
            <person name="Klenk H.P."/>
            <person name="Eisen J.A."/>
        </authorList>
    </citation>
    <scope>NUCLEOTIDE SEQUENCE [LARGE SCALE GENOMIC DNA]</scope>
    <source>
        <strain evidence="6">ATCC 49978 / DSM 6589 / Su883</strain>
    </source>
</reference>
<dbReference type="RefSeq" id="WP_012869403.1">
    <property type="nucleotide sequence ID" value="NC_013522.1"/>
</dbReference>
<dbReference type="CDD" id="cd04496">
    <property type="entry name" value="SSB_OBF"/>
    <property type="match status" value="1"/>
</dbReference>
<feature type="region of interest" description="Disordered" evidence="4">
    <location>
        <begin position="112"/>
        <end position="161"/>
    </location>
</feature>
<evidence type="ECO:0000256" key="4">
    <source>
        <dbReference type="SAM" id="MobiDB-lite"/>
    </source>
</evidence>
<dbReference type="InterPro" id="IPR012340">
    <property type="entry name" value="NA-bd_OB-fold"/>
</dbReference>
<evidence type="ECO:0000256" key="3">
    <source>
        <dbReference type="RuleBase" id="RU000524"/>
    </source>
</evidence>
<proteinExistence type="inferred from homology"/>
<evidence type="ECO:0000256" key="2">
    <source>
        <dbReference type="HAMAP-Rule" id="MF_00984"/>
    </source>
</evidence>
<evidence type="ECO:0000313" key="5">
    <source>
        <dbReference type="EMBL" id="ACZ18887.1"/>
    </source>
</evidence>
<dbReference type="GO" id="GO:0003697">
    <property type="term" value="F:single-stranded DNA binding"/>
    <property type="evidence" value="ECO:0007669"/>
    <property type="project" value="UniProtKB-UniRule"/>
</dbReference>
<dbReference type="EnsemblBacteria" id="ACZ18887">
    <property type="protein sequence ID" value="ACZ18887"/>
    <property type="gene ID" value="Taci_0651"/>
</dbReference>
<gene>
    <name evidence="5" type="ordered locus">Taci_0651</name>
</gene>
<dbReference type="PANTHER" id="PTHR10302:SF27">
    <property type="entry name" value="SINGLE-STRANDED DNA-BINDING PROTEIN"/>
    <property type="match status" value="1"/>
</dbReference>
<keyword evidence="1 2" id="KW-0238">DNA-binding</keyword>
<organism evidence="5 6">
    <name type="scientific">Thermanaerovibrio acidaminovorans (strain ATCC 49978 / DSM 6589 / Su883)</name>
    <name type="common">Selenomonas acidaminovorans</name>
    <dbReference type="NCBI Taxonomy" id="525903"/>
    <lineage>
        <taxon>Bacteria</taxon>
        <taxon>Thermotogati</taxon>
        <taxon>Synergistota</taxon>
        <taxon>Synergistia</taxon>
        <taxon>Synergistales</taxon>
        <taxon>Synergistaceae</taxon>
        <taxon>Thermanaerovibrio</taxon>
    </lineage>
</organism>
<dbReference type="AlphaFoldDB" id="D1B9D4"/>
<dbReference type="PATRIC" id="fig|525903.6.peg.657"/>
<dbReference type="NCBIfam" id="TIGR00621">
    <property type="entry name" value="ssb"/>
    <property type="match status" value="1"/>
</dbReference>
<dbReference type="KEGG" id="tai:Taci_0651"/>
<dbReference type="HOGENOM" id="CLU_078758_6_0_0"/>
<dbReference type="GO" id="GO:0006260">
    <property type="term" value="P:DNA replication"/>
    <property type="evidence" value="ECO:0007669"/>
    <property type="project" value="InterPro"/>
</dbReference>
<dbReference type="PANTHER" id="PTHR10302">
    <property type="entry name" value="SINGLE-STRANDED DNA-BINDING PROTEIN"/>
    <property type="match status" value="1"/>
</dbReference>
<evidence type="ECO:0000313" key="6">
    <source>
        <dbReference type="Proteomes" id="UP000002030"/>
    </source>
</evidence>
<sequence>MSRGFNKVILMGNLARDPDVRYTPSKQKVARITVAVGRQWKSQSGEVQNQTDFISVVAWGNLADLCERYLRKGRPVLVEGRLSVRDFDDARTGQHRWVTEVVAQNLTLLPGGRREDDASFPAGPRGKEEDFGSLRDDDDFSGEFPLDISGLKDDDEVDLPF</sequence>
<comment type="caution">
    <text evidence="2">Lacks conserved residue(s) required for the propagation of feature annotation.</text>
</comment>